<evidence type="ECO:0000256" key="2">
    <source>
        <dbReference type="SAM" id="Phobius"/>
    </source>
</evidence>
<gene>
    <name evidence="3" type="ORF">F6R98_17380</name>
</gene>
<protein>
    <submittedName>
        <fullName evidence="3">Uncharacterized protein</fullName>
    </submittedName>
</protein>
<sequence length="130" mass="14254">MRRRASTLLESAAKPVIGRLSDAAQTSRRRDRPTNRRGVRVWLEMGAGCGGATAGCILGVLAVTWATTAHMRDQVATLSAEVATLQAQAEDWEKRAGRAKLTTCDEKKRLCVQVDTKQPFEGGYYIIKGY</sequence>
<dbReference type="InParanoid" id="A0A5Q0BQ29"/>
<evidence type="ECO:0000256" key="1">
    <source>
        <dbReference type="SAM" id="Coils"/>
    </source>
</evidence>
<keyword evidence="1" id="KW-0175">Coiled coil</keyword>
<keyword evidence="2" id="KW-1133">Transmembrane helix</keyword>
<feature type="transmembrane region" description="Helical" evidence="2">
    <location>
        <begin position="41"/>
        <end position="66"/>
    </location>
</feature>
<reference evidence="3 4" key="1">
    <citation type="submission" date="2019-09" db="EMBL/GenBank/DDBJ databases">
        <title>Ecophysiology of the spiral-shaped methanotroph Methylospira mobilis as revealed by the complete genome sequence.</title>
        <authorList>
            <person name="Oshkin I.Y."/>
            <person name="Dedysh S.N."/>
            <person name="Miroshnikov K."/>
            <person name="Danilova O.V."/>
            <person name="Hakobyan A."/>
            <person name="Liesack W."/>
        </authorList>
    </citation>
    <scope>NUCLEOTIDE SEQUENCE [LARGE SCALE GENOMIC DNA]</scope>
    <source>
        <strain evidence="3 4">Shm1</strain>
    </source>
</reference>
<dbReference type="Proteomes" id="UP000325755">
    <property type="component" value="Chromosome"/>
</dbReference>
<keyword evidence="2" id="KW-0812">Transmembrane</keyword>
<organism evidence="3 4">
    <name type="scientific">Candidatus Methylospira mobilis</name>
    <dbReference type="NCBI Taxonomy" id="1808979"/>
    <lineage>
        <taxon>Bacteria</taxon>
        <taxon>Pseudomonadati</taxon>
        <taxon>Pseudomonadota</taxon>
        <taxon>Gammaproteobacteria</taxon>
        <taxon>Methylococcales</taxon>
        <taxon>Methylococcaceae</taxon>
        <taxon>Candidatus Methylospira</taxon>
    </lineage>
</organism>
<dbReference type="RefSeq" id="WP_153250158.1">
    <property type="nucleotide sequence ID" value="NZ_CP044205.1"/>
</dbReference>
<dbReference type="KEGG" id="mmob:F6R98_17380"/>
<accession>A0A5Q0BQ29</accession>
<evidence type="ECO:0000313" key="4">
    <source>
        <dbReference type="Proteomes" id="UP000325755"/>
    </source>
</evidence>
<keyword evidence="2" id="KW-0472">Membrane</keyword>
<keyword evidence="4" id="KW-1185">Reference proteome</keyword>
<feature type="coiled-coil region" evidence="1">
    <location>
        <begin position="75"/>
        <end position="102"/>
    </location>
</feature>
<name>A0A5Q0BQ29_9GAMM</name>
<proteinExistence type="predicted"/>
<dbReference type="EMBL" id="CP044205">
    <property type="protein sequence ID" value="QFY44188.1"/>
    <property type="molecule type" value="Genomic_DNA"/>
</dbReference>
<dbReference type="AlphaFoldDB" id="A0A5Q0BQ29"/>
<evidence type="ECO:0000313" key="3">
    <source>
        <dbReference type="EMBL" id="QFY44188.1"/>
    </source>
</evidence>